<accession>A0A9D2S6X5</accession>
<reference evidence="3" key="2">
    <citation type="submission" date="2021-04" db="EMBL/GenBank/DDBJ databases">
        <authorList>
            <person name="Gilroy R."/>
        </authorList>
    </citation>
    <scope>NUCLEOTIDE SEQUENCE</scope>
    <source>
        <strain evidence="3">CHK189-11263</strain>
    </source>
</reference>
<dbReference type="PANTHER" id="PTHR30217:SF10">
    <property type="entry name" value="23S RRNA 5-HYDROXYCYTIDINE C2501 SYNTHASE"/>
    <property type="match status" value="1"/>
</dbReference>
<gene>
    <name evidence="3" type="ORF">H9714_09310</name>
</gene>
<dbReference type="Proteomes" id="UP000824208">
    <property type="component" value="Unassembled WGS sequence"/>
</dbReference>
<comment type="caution">
    <text evidence="3">The sequence shown here is derived from an EMBL/GenBank/DDBJ whole genome shotgun (WGS) entry which is preliminary data.</text>
</comment>
<evidence type="ECO:0000313" key="4">
    <source>
        <dbReference type="Proteomes" id="UP000824208"/>
    </source>
</evidence>
<evidence type="ECO:0000256" key="1">
    <source>
        <dbReference type="SAM" id="MobiDB-lite"/>
    </source>
</evidence>
<evidence type="ECO:0000259" key="2">
    <source>
        <dbReference type="Pfam" id="PF12392"/>
    </source>
</evidence>
<dbReference type="Pfam" id="PF01136">
    <property type="entry name" value="Peptidase_U32"/>
    <property type="match status" value="2"/>
</dbReference>
<dbReference type="PANTHER" id="PTHR30217">
    <property type="entry name" value="PEPTIDASE U32 FAMILY"/>
    <property type="match status" value="1"/>
</dbReference>
<dbReference type="AlphaFoldDB" id="A0A9D2S6X5"/>
<dbReference type="EMBL" id="DWYC01000087">
    <property type="protein sequence ID" value="HJB57735.1"/>
    <property type="molecule type" value="Genomic_DNA"/>
</dbReference>
<evidence type="ECO:0000313" key="3">
    <source>
        <dbReference type="EMBL" id="HJB57735.1"/>
    </source>
</evidence>
<proteinExistence type="predicted"/>
<name>A0A9D2S6X5_9FIRM</name>
<feature type="domain" description="Peptidase U32 collagenase" evidence="2">
    <location>
        <begin position="302"/>
        <end position="412"/>
    </location>
</feature>
<dbReference type="Pfam" id="PF12392">
    <property type="entry name" value="DUF3656"/>
    <property type="match status" value="1"/>
</dbReference>
<dbReference type="InterPro" id="IPR001539">
    <property type="entry name" value="Peptidase_U32"/>
</dbReference>
<dbReference type="InterPro" id="IPR020988">
    <property type="entry name" value="Pept_U32_collagenase"/>
</dbReference>
<organism evidence="3 4">
    <name type="scientific">Candidatus Flavonifractor intestinipullorum</name>
    <dbReference type="NCBI Taxonomy" id="2838587"/>
    <lineage>
        <taxon>Bacteria</taxon>
        <taxon>Bacillati</taxon>
        <taxon>Bacillota</taxon>
        <taxon>Clostridia</taxon>
        <taxon>Eubacteriales</taxon>
        <taxon>Oscillospiraceae</taxon>
        <taxon>Flavonifractor</taxon>
    </lineage>
</organism>
<reference evidence="3" key="1">
    <citation type="journal article" date="2021" name="PeerJ">
        <title>Extensive microbial diversity within the chicken gut microbiome revealed by metagenomics and culture.</title>
        <authorList>
            <person name="Gilroy R."/>
            <person name="Ravi A."/>
            <person name="Getino M."/>
            <person name="Pursley I."/>
            <person name="Horton D.L."/>
            <person name="Alikhan N.F."/>
            <person name="Baker D."/>
            <person name="Gharbi K."/>
            <person name="Hall N."/>
            <person name="Watson M."/>
            <person name="Adriaenssens E.M."/>
            <person name="Foster-Nyarko E."/>
            <person name="Jarju S."/>
            <person name="Secka A."/>
            <person name="Antonio M."/>
            <person name="Oren A."/>
            <person name="Chaudhuri R.R."/>
            <person name="La Ragione R."/>
            <person name="Hildebrand F."/>
            <person name="Pallen M.J."/>
        </authorList>
    </citation>
    <scope>NUCLEOTIDE SEQUENCE</scope>
    <source>
        <strain evidence="3">CHK189-11263</strain>
    </source>
</reference>
<dbReference type="InterPro" id="IPR051454">
    <property type="entry name" value="RNA/ubiquinone_mod_enzymes"/>
</dbReference>
<protein>
    <submittedName>
        <fullName evidence="3">U32 family peptidase</fullName>
    </submittedName>
</protein>
<feature type="region of interest" description="Disordered" evidence="1">
    <location>
        <begin position="339"/>
        <end position="373"/>
    </location>
</feature>
<sequence>MLELLSPAGSMEALRAAVQNGADAVYLGYGNFNARRNAKNFSEEEFAQAVSYCHLRGCRLYLTLNTLVTDREMEGAAQCAAQASALGVDAVLVQDLGILRMLRQAAPDLPVHASTQMTVHNLDGVKQMADLGMTRAVLSRELSRDAIEFICQRSPIEIEVFGHGALCMCYSGQCFFSSVLGGRSGNRGLCAQPCRLRYGWNGRADGNPLSLKDMSLAGHLRELRKMGVACLKLEGRMKRPEYVAVVTRVYAAALRENREPTPEEVEALRRAFSRQGFTDGYYTGHTGPEMFGIREEEPDPRDLFAQARQTYEDGEAQRVPVTFYAVVRRGEPVQVAARDEQGHVGAAAGDPPQEARTRSLTPEGVEKQLARTGGTPYRCAAVRTKLDGGLSLSAAALNHLRRTALEDLSAQRVLPPARRSGEFHPGVRYENWREAPALTLSVRRAEQLTPELLALEPALVYVPLEELAAHPELAGAGPLAAVLPRVAWDREWEEMLRQLRQVRDMGISDALVGNLGMVSAAREAGFRLRGDFGLEVYNTQALKELRSMGFSSLTLSFELKFPQIRDLSKNIDCELITYGRLPLMITENCILKNRTGGVCRRACEKGDNLLTDRKGARFPVVRAGGCRNEILNCKPLFLADKAQDYRRIGLWAQRLMFTLESPQECLHIARRYLGGDDWSPRDYTRGLYYRDVE</sequence>